<evidence type="ECO:0000256" key="2">
    <source>
        <dbReference type="ARBA" id="ARBA00022723"/>
    </source>
</evidence>
<dbReference type="InterPro" id="IPR003154">
    <property type="entry name" value="S1/P1nuclease"/>
</dbReference>
<dbReference type="CDD" id="cd11010">
    <property type="entry name" value="S1-P1_nuclease"/>
    <property type="match status" value="1"/>
</dbReference>
<dbReference type="EMBL" id="VOPY01000001">
    <property type="protein sequence ID" value="TXC73724.1"/>
    <property type="molecule type" value="Genomic_DNA"/>
</dbReference>
<dbReference type="Gene3D" id="1.10.575.10">
    <property type="entry name" value="P1 Nuclease"/>
    <property type="match status" value="1"/>
</dbReference>
<dbReference type="PANTHER" id="PTHR33146:SF26">
    <property type="entry name" value="ENDONUCLEASE 4"/>
    <property type="match status" value="1"/>
</dbReference>
<dbReference type="GO" id="GO:0004519">
    <property type="term" value="F:endonuclease activity"/>
    <property type="evidence" value="ECO:0007669"/>
    <property type="project" value="UniProtKB-KW"/>
</dbReference>
<dbReference type="RefSeq" id="WP_147121561.1">
    <property type="nucleotide sequence ID" value="NZ_VOPY01000001.1"/>
</dbReference>
<dbReference type="OrthoDB" id="267579at2"/>
<keyword evidence="1" id="KW-0540">Nuclease</keyword>
<gene>
    <name evidence="8" type="ORF">FSZ31_03045</name>
</gene>
<keyword evidence="5" id="KW-1015">Disulfide bond</keyword>
<dbReference type="InterPro" id="IPR006311">
    <property type="entry name" value="TAT_signal"/>
</dbReference>
<keyword evidence="2" id="KW-0479">Metal-binding</keyword>
<feature type="chain" id="PRO_5022869409" evidence="7">
    <location>
        <begin position="31"/>
        <end position="270"/>
    </location>
</feature>
<evidence type="ECO:0000256" key="1">
    <source>
        <dbReference type="ARBA" id="ARBA00022722"/>
    </source>
</evidence>
<dbReference type="GO" id="GO:0003676">
    <property type="term" value="F:nucleic acid binding"/>
    <property type="evidence" value="ECO:0007669"/>
    <property type="project" value="InterPro"/>
</dbReference>
<accession>A0A5C6UME8</accession>
<keyword evidence="4" id="KW-0378">Hydrolase</keyword>
<name>A0A5C6UME8_9SPHN</name>
<keyword evidence="7" id="KW-0732">Signal</keyword>
<dbReference type="GO" id="GO:0016788">
    <property type="term" value="F:hydrolase activity, acting on ester bonds"/>
    <property type="evidence" value="ECO:0007669"/>
    <property type="project" value="InterPro"/>
</dbReference>
<evidence type="ECO:0000313" key="8">
    <source>
        <dbReference type="EMBL" id="TXC73724.1"/>
    </source>
</evidence>
<proteinExistence type="predicted"/>
<dbReference type="PANTHER" id="PTHR33146">
    <property type="entry name" value="ENDONUCLEASE 4"/>
    <property type="match status" value="1"/>
</dbReference>
<dbReference type="AlphaFoldDB" id="A0A5C6UME8"/>
<dbReference type="Pfam" id="PF02265">
    <property type="entry name" value="S1-P1_nuclease"/>
    <property type="match status" value="1"/>
</dbReference>
<dbReference type="SUPFAM" id="SSF48537">
    <property type="entry name" value="Phospholipase C/P1 nuclease"/>
    <property type="match status" value="1"/>
</dbReference>
<dbReference type="PROSITE" id="PS51318">
    <property type="entry name" value="TAT"/>
    <property type="match status" value="1"/>
</dbReference>
<keyword evidence="6" id="KW-0325">Glycoprotein</keyword>
<dbReference type="Proteomes" id="UP000321129">
    <property type="component" value="Unassembled WGS sequence"/>
</dbReference>
<evidence type="ECO:0000256" key="3">
    <source>
        <dbReference type="ARBA" id="ARBA00022759"/>
    </source>
</evidence>
<dbReference type="GO" id="GO:0046872">
    <property type="term" value="F:metal ion binding"/>
    <property type="evidence" value="ECO:0007669"/>
    <property type="project" value="UniProtKB-KW"/>
</dbReference>
<organism evidence="8 9">
    <name type="scientific">Flavisphingopyxis soli</name>
    <dbReference type="NCBI Taxonomy" id="2601267"/>
    <lineage>
        <taxon>Bacteria</taxon>
        <taxon>Pseudomonadati</taxon>
        <taxon>Pseudomonadota</taxon>
        <taxon>Alphaproteobacteria</taxon>
        <taxon>Sphingomonadales</taxon>
        <taxon>Sphingopyxidaceae</taxon>
        <taxon>Flavisphingopyxis</taxon>
    </lineage>
</organism>
<protein>
    <submittedName>
        <fullName evidence="8">S1/P1 nuclease</fullName>
    </submittedName>
</protein>
<dbReference type="GO" id="GO:0006308">
    <property type="term" value="P:DNA catabolic process"/>
    <property type="evidence" value="ECO:0007669"/>
    <property type="project" value="InterPro"/>
</dbReference>
<reference evidence="8 9" key="1">
    <citation type="submission" date="2019-08" db="EMBL/GenBank/DDBJ databases">
        <title>Sphingorhabdus soil sp. nov., isolated from arctic soil.</title>
        <authorList>
            <person name="Liu Y."/>
        </authorList>
    </citation>
    <scope>NUCLEOTIDE SEQUENCE [LARGE SCALE GENOMIC DNA]</scope>
    <source>
        <strain evidence="8 9">D-2Q-5-6</strain>
    </source>
</reference>
<evidence type="ECO:0000256" key="4">
    <source>
        <dbReference type="ARBA" id="ARBA00022801"/>
    </source>
</evidence>
<comment type="caution">
    <text evidence="8">The sequence shown here is derived from an EMBL/GenBank/DDBJ whole genome shotgun (WGS) entry which is preliminary data.</text>
</comment>
<dbReference type="InterPro" id="IPR008947">
    <property type="entry name" value="PLipase_C/P1_nuclease_dom_sf"/>
</dbReference>
<sequence length="270" mass="29617">MTTQPLRRALRAAVAALAAAALILPQTASAWGLTGHRVVGEIAQSLLTTEARAGVAGILENEDLAEAANWPDFMKASPEKFWKEEASALHYVTVPEGKTYAEVGPPPEGDAVTALARFRAQVLDTRLPKAQRALALRFIIHVVGDLHQPMHVGDGTDRGGNDVKLDFFGQPSNLHSIWDSGLIDRQQLSYTEMARWLMRSTDIKQAKAWMDPNPLTWVAESAAIRLTLYPDGTKVSYDYAFAHDAILKQRLIQGGVRLATYLNAMFGDAR</sequence>
<evidence type="ECO:0000313" key="9">
    <source>
        <dbReference type="Proteomes" id="UP000321129"/>
    </source>
</evidence>
<evidence type="ECO:0000256" key="5">
    <source>
        <dbReference type="ARBA" id="ARBA00023157"/>
    </source>
</evidence>
<evidence type="ECO:0000256" key="6">
    <source>
        <dbReference type="ARBA" id="ARBA00023180"/>
    </source>
</evidence>
<keyword evidence="3" id="KW-0255">Endonuclease</keyword>
<evidence type="ECO:0000256" key="7">
    <source>
        <dbReference type="SAM" id="SignalP"/>
    </source>
</evidence>
<keyword evidence="9" id="KW-1185">Reference proteome</keyword>
<feature type="signal peptide" evidence="7">
    <location>
        <begin position="1"/>
        <end position="30"/>
    </location>
</feature>